<evidence type="ECO:0000256" key="1">
    <source>
        <dbReference type="SAM" id="MobiDB-lite"/>
    </source>
</evidence>
<organism evidence="3">
    <name type="scientific">Compsopogon caeruleus</name>
    <dbReference type="NCBI Taxonomy" id="31354"/>
    <lineage>
        <taxon>Eukaryota</taxon>
        <taxon>Rhodophyta</taxon>
        <taxon>Compsopogonophyceae</taxon>
        <taxon>Compsopogonales</taxon>
        <taxon>Compsopogonaceae</taxon>
        <taxon>Compsopogon</taxon>
    </lineage>
</organism>
<dbReference type="GO" id="GO:0003677">
    <property type="term" value="F:DNA binding"/>
    <property type="evidence" value="ECO:0007669"/>
    <property type="project" value="InterPro"/>
</dbReference>
<gene>
    <name evidence="3" type="ORF">CCAE0312_LOCUS6988</name>
</gene>
<accession>A0A7S1TFA0</accession>
<protein>
    <recommendedName>
        <fullName evidence="2">Plus3 domain-containing protein</fullName>
    </recommendedName>
</protein>
<feature type="compositionally biased region" description="Acidic residues" evidence="1">
    <location>
        <begin position="88"/>
        <end position="104"/>
    </location>
</feature>
<name>A0A7S1TFA0_9RHOD</name>
<feature type="compositionally biased region" description="Basic and acidic residues" evidence="1">
    <location>
        <begin position="55"/>
        <end position="87"/>
    </location>
</feature>
<dbReference type="PROSITE" id="PS51360">
    <property type="entry name" value="PLUS3"/>
    <property type="match status" value="1"/>
</dbReference>
<sequence>MDEIEREAILATRFEQRQRRREQFELRKKVRMEKRVKRGAAASDEKKPSTGVARSRAEKKAAMDAMARSREIRASAKTREPRTQGSEDEREDSDDEGYGSDSDYDPGKSAPREPKSPTHATPAPPSKPLTNDNDPMEYSDLVREILNKERREGGDDGPRDEANGGASDEVKTTRVTSPVFVRRDTLLDWVSRPWFDKAVKGLFVRVSMGVNKKAVPPQPYYKLCTVEAAVSSNQYVRISLQPLAIALCFFLFSSAIDMLDRNLEIFLSIANSEL</sequence>
<feature type="region of interest" description="Disordered" evidence="1">
    <location>
        <begin position="27"/>
        <end position="136"/>
    </location>
</feature>
<dbReference type="Gene3D" id="3.90.70.200">
    <property type="entry name" value="Plus-3 domain"/>
    <property type="match status" value="1"/>
</dbReference>
<feature type="compositionally biased region" description="Basic residues" evidence="1">
    <location>
        <begin position="28"/>
        <end position="38"/>
    </location>
</feature>
<proteinExistence type="predicted"/>
<feature type="region of interest" description="Disordered" evidence="1">
    <location>
        <begin position="150"/>
        <end position="172"/>
    </location>
</feature>
<evidence type="ECO:0000313" key="3">
    <source>
        <dbReference type="EMBL" id="CAD9234898.1"/>
    </source>
</evidence>
<feature type="domain" description="Plus3" evidence="2">
    <location>
        <begin position="170"/>
        <end position="274"/>
    </location>
</feature>
<dbReference type="InterPro" id="IPR036128">
    <property type="entry name" value="Plus3-like_sf"/>
</dbReference>
<dbReference type="InterPro" id="IPR004343">
    <property type="entry name" value="Plus-3_dom"/>
</dbReference>
<dbReference type="EMBL" id="HBGH01012533">
    <property type="protein sequence ID" value="CAD9234898.1"/>
    <property type="molecule type" value="Transcribed_RNA"/>
</dbReference>
<reference evidence="3" key="1">
    <citation type="submission" date="2021-01" db="EMBL/GenBank/DDBJ databases">
        <authorList>
            <person name="Corre E."/>
            <person name="Pelletier E."/>
            <person name="Niang G."/>
            <person name="Scheremetjew M."/>
            <person name="Finn R."/>
            <person name="Kale V."/>
            <person name="Holt S."/>
            <person name="Cochrane G."/>
            <person name="Meng A."/>
            <person name="Brown T."/>
            <person name="Cohen L."/>
        </authorList>
    </citation>
    <scope>NUCLEOTIDE SEQUENCE</scope>
    <source>
        <strain evidence="3">SAG 36.94</strain>
    </source>
</reference>
<dbReference type="Pfam" id="PF03126">
    <property type="entry name" value="Plus-3"/>
    <property type="match status" value="1"/>
</dbReference>
<dbReference type="SUPFAM" id="SSF159042">
    <property type="entry name" value="Plus3-like"/>
    <property type="match status" value="1"/>
</dbReference>
<evidence type="ECO:0000259" key="2">
    <source>
        <dbReference type="PROSITE" id="PS51360"/>
    </source>
</evidence>
<dbReference type="AlphaFoldDB" id="A0A7S1TFA0"/>